<comment type="caution">
    <text evidence="1">The sequence shown here is derived from an EMBL/GenBank/DDBJ whole genome shotgun (WGS) entry which is preliminary data.</text>
</comment>
<sequence length="31" mass="3444">MTINLVVKALENAYYTQKPPEGLILHTDLGT</sequence>
<dbReference type="AlphaFoldDB" id="A0AAX2CH23"/>
<dbReference type="EMBL" id="FMIK01000024">
    <property type="protein sequence ID" value="SCL91986.1"/>
    <property type="molecule type" value="Genomic_DNA"/>
</dbReference>
<evidence type="ECO:0000313" key="2">
    <source>
        <dbReference type="Proteomes" id="UP000242164"/>
    </source>
</evidence>
<proteinExistence type="predicted"/>
<accession>A0AAX2CH23</accession>
<reference evidence="1 2" key="1">
    <citation type="submission" date="2016-08" db="EMBL/GenBank/DDBJ databases">
        <authorList>
            <person name="Loux V."/>
            <person name="Rue O."/>
        </authorList>
    </citation>
    <scope>NUCLEOTIDE SEQUENCE [LARGE SCALE GENOMIC DNA]</scope>
    <source>
        <strain evidence="1 2">AFSSA_08CEB44bac</strain>
    </source>
</reference>
<name>A0AAX2CH23_9BACI</name>
<dbReference type="Proteomes" id="UP000242164">
    <property type="component" value="Unassembled WGS sequence"/>
</dbReference>
<evidence type="ECO:0008006" key="3">
    <source>
        <dbReference type="Google" id="ProtNLM"/>
    </source>
</evidence>
<organism evidence="1 2">
    <name type="scientific">Bacillus cytotoxicus</name>
    <dbReference type="NCBI Taxonomy" id="580165"/>
    <lineage>
        <taxon>Bacteria</taxon>
        <taxon>Bacillati</taxon>
        <taxon>Bacillota</taxon>
        <taxon>Bacilli</taxon>
        <taxon>Bacillales</taxon>
        <taxon>Bacillaceae</taxon>
        <taxon>Bacillus</taxon>
        <taxon>Bacillus cereus group</taxon>
    </lineage>
</organism>
<gene>
    <name evidence="1" type="ORF">BCB44BAC_01971</name>
</gene>
<evidence type="ECO:0000313" key="1">
    <source>
        <dbReference type="EMBL" id="SCL91986.1"/>
    </source>
</evidence>
<protein>
    <recommendedName>
        <fullName evidence="3">Transposase</fullName>
    </recommendedName>
</protein>